<keyword evidence="2" id="KW-0472">Membrane</keyword>
<feature type="region of interest" description="Disordered" evidence="1">
    <location>
        <begin position="342"/>
        <end position="364"/>
    </location>
</feature>
<evidence type="ECO:0000256" key="2">
    <source>
        <dbReference type="SAM" id="Phobius"/>
    </source>
</evidence>
<dbReference type="PANTHER" id="PTHR40465:SF1">
    <property type="entry name" value="DUF6534 DOMAIN-CONTAINING PROTEIN"/>
    <property type="match status" value="1"/>
</dbReference>
<name>A0A0B7G2L9_THACB</name>
<feature type="region of interest" description="Disordered" evidence="1">
    <location>
        <begin position="254"/>
        <end position="288"/>
    </location>
</feature>
<feature type="domain" description="DUF6534" evidence="3">
    <location>
        <begin position="162"/>
        <end position="247"/>
    </location>
</feature>
<keyword evidence="2" id="KW-0812">Transmembrane</keyword>
<evidence type="ECO:0000259" key="3">
    <source>
        <dbReference type="Pfam" id="PF20152"/>
    </source>
</evidence>
<evidence type="ECO:0000313" key="4">
    <source>
        <dbReference type="EMBL" id="CEL62682.1"/>
    </source>
</evidence>
<evidence type="ECO:0000313" key="5">
    <source>
        <dbReference type="Proteomes" id="UP000059188"/>
    </source>
</evidence>
<accession>A0A0B7G2L9</accession>
<dbReference type="InterPro" id="IPR045339">
    <property type="entry name" value="DUF6534"/>
</dbReference>
<gene>
    <name evidence="4" type="ORF">RSOLAG1IB_05038</name>
</gene>
<feature type="compositionally biased region" description="Polar residues" evidence="1">
    <location>
        <begin position="347"/>
        <end position="357"/>
    </location>
</feature>
<dbReference type="EMBL" id="LN679106">
    <property type="protein sequence ID" value="CEL62682.1"/>
    <property type="molecule type" value="Genomic_DNA"/>
</dbReference>
<protein>
    <recommendedName>
        <fullName evidence="3">DUF6534 domain-containing protein</fullName>
    </recommendedName>
</protein>
<dbReference type="STRING" id="1108050.A0A0B7G2L9"/>
<feature type="transmembrane region" description="Helical" evidence="2">
    <location>
        <begin position="116"/>
        <end position="141"/>
    </location>
</feature>
<organism evidence="4 5">
    <name type="scientific">Thanatephorus cucumeris (strain AG1-IB / isolate 7/3/14)</name>
    <name type="common">Lettuce bottom rot fungus</name>
    <name type="synonym">Rhizoctonia solani</name>
    <dbReference type="NCBI Taxonomy" id="1108050"/>
    <lineage>
        <taxon>Eukaryota</taxon>
        <taxon>Fungi</taxon>
        <taxon>Dikarya</taxon>
        <taxon>Basidiomycota</taxon>
        <taxon>Agaricomycotina</taxon>
        <taxon>Agaricomycetes</taxon>
        <taxon>Cantharellales</taxon>
        <taxon>Ceratobasidiaceae</taxon>
        <taxon>Rhizoctonia</taxon>
        <taxon>Rhizoctonia solani AG-1</taxon>
    </lineage>
</organism>
<sequence>MAAMDLLLGPILLGTIVNIWLYGIMVTQTTMYYVAFPRDHRWIKILVGYMFVVDTLNSIFDIGLVWKYTITLFGDKEGILVSSWWFNVEPVMTVMISSATQTFFAWRVAKLTGHAWMGWGIAISAFIQFAAGLGSTIGAFIVRDFARFQELKVAVITWLGLSALTDVVITCILSWYLHTHRTGFSKTDDVITRLVRLTVQTGLITTVWATTDLILYLGWSHNLHLFFQLPLCKLYTNSLMSTLNSRAGWGGSFTSSTTGNADPTSRSAGGVGTGNPNSRKGAAVWRSDQPNAHQTTAIQVMTTATVHRDDGFELEEYGTDTKRVSPEDVEAYAQTRSVQLPAVPSGTAISDETSMHSIGSFEGK</sequence>
<dbReference type="AlphaFoldDB" id="A0A0B7G2L9"/>
<proteinExistence type="predicted"/>
<dbReference type="Proteomes" id="UP000059188">
    <property type="component" value="Unassembled WGS sequence"/>
</dbReference>
<dbReference type="PANTHER" id="PTHR40465">
    <property type="entry name" value="CHROMOSOME 1, WHOLE GENOME SHOTGUN SEQUENCE"/>
    <property type="match status" value="1"/>
</dbReference>
<feature type="transmembrane region" description="Helical" evidence="2">
    <location>
        <begin position="197"/>
        <end position="219"/>
    </location>
</feature>
<keyword evidence="5" id="KW-1185">Reference proteome</keyword>
<feature type="transmembrane region" description="Helical" evidence="2">
    <location>
        <begin position="153"/>
        <end position="177"/>
    </location>
</feature>
<feature type="transmembrane region" description="Helical" evidence="2">
    <location>
        <begin position="6"/>
        <end position="25"/>
    </location>
</feature>
<reference evidence="4 5" key="1">
    <citation type="submission" date="2014-11" db="EMBL/GenBank/DDBJ databases">
        <authorList>
            <person name="Wibberg Daniel"/>
        </authorList>
    </citation>
    <scope>NUCLEOTIDE SEQUENCE [LARGE SCALE GENOMIC DNA]</scope>
    <source>
        <strain evidence="4">Rhizoctonia solani AG1-IB 7/3/14</strain>
    </source>
</reference>
<evidence type="ECO:0000256" key="1">
    <source>
        <dbReference type="SAM" id="MobiDB-lite"/>
    </source>
</evidence>
<keyword evidence="2" id="KW-1133">Transmembrane helix</keyword>
<dbReference type="OrthoDB" id="3265526at2759"/>
<dbReference type="Pfam" id="PF20152">
    <property type="entry name" value="DUF6534"/>
    <property type="match status" value="1"/>
</dbReference>
<feature type="transmembrane region" description="Helical" evidence="2">
    <location>
        <begin position="46"/>
        <end position="66"/>
    </location>
</feature>